<dbReference type="AlphaFoldDB" id="A0A494WGW7"/>
<keyword evidence="1 4" id="KW-0328">Glycosyltransferase</keyword>
<dbReference type="EMBL" id="AP018664">
    <property type="protein sequence ID" value="BBE00060.1"/>
    <property type="molecule type" value="Genomic_DNA"/>
</dbReference>
<evidence type="ECO:0000313" key="5">
    <source>
        <dbReference type="Proteomes" id="UP000279959"/>
    </source>
</evidence>
<name>A0A494WGW7_9SPHN</name>
<keyword evidence="5" id="KW-1185">Reference proteome</keyword>
<accession>A0A494WGW7</accession>
<dbReference type="KEGG" id="sami:SAMIE_1035600"/>
<gene>
    <name evidence="4" type="ORF">SAMIE_1035600</name>
</gene>
<sequence length="172" mass="18820">MTPYLFPISHDAFLADVARLSARLDAGGWRPDYLVGIGRGGLVPAVHVSHRLNIPMLSVDYSSKVAGFAAELLGKIAAQSAAGARLLFIDDINDSGGTIADIRRLLGDRGCDAGNLRFAVLLNNIRSRESVDYRARDIDRDSDRRWFVFPWEAGAAREDILAEAASVPERLR</sequence>
<keyword evidence="2 4" id="KW-0808">Transferase</keyword>
<evidence type="ECO:0000313" key="4">
    <source>
        <dbReference type="EMBL" id="BBE00060.1"/>
    </source>
</evidence>
<feature type="domain" description="Phosphoribosyltransferase" evidence="3">
    <location>
        <begin position="10"/>
        <end position="154"/>
    </location>
</feature>
<dbReference type="CDD" id="cd06223">
    <property type="entry name" value="PRTases_typeI"/>
    <property type="match status" value="1"/>
</dbReference>
<evidence type="ECO:0000259" key="3">
    <source>
        <dbReference type="Pfam" id="PF00156"/>
    </source>
</evidence>
<dbReference type="PANTHER" id="PTHR43363">
    <property type="entry name" value="HYPOXANTHINE PHOSPHORIBOSYLTRANSFERASE"/>
    <property type="match status" value="1"/>
</dbReference>
<dbReference type="GO" id="GO:0016757">
    <property type="term" value="F:glycosyltransferase activity"/>
    <property type="evidence" value="ECO:0007669"/>
    <property type="project" value="UniProtKB-KW"/>
</dbReference>
<dbReference type="Pfam" id="PF00156">
    <property type="entry name" value="Pribosyltran"/>
    <property type="match status" value="1"/>
</dbReference>
<dbReference type="Proteomes" id="UP000279959">
    <property type="component" value="Chromosome"/>
</dbReference>
<dbReference type="RefSeq" id="WP_066696573.1">
    <property type="nucleotide sequence ID" value="NZ_AP018664.1"/>
</dbReference>
<dbReference type="InterPro" id="IPR000836">
    <property type="entry name" value="PRTase_dom"/>
</dbReference>
<dbReference type="Gene3D" id="3.40.50.2020">
    <property type="match status" value="1"/>
</dbReference>
<dbReference type="PANTHER" id="PTHR43363:SF1">
    <property type="entry name" value="HYPOXANTHINE-GUANINE PHOSPHORIBOSYLTRANSFERASE"/>
    <property type="match status" value="1"/>
</dbReference>
<dbReference type="InterPro" id="IPR029057">
    <property type="entry name" value="PRTase-like"/>
</dbReference>
<evidence type="ECO:0000256" key="2">
    <source>
        <dbReference type="ARBA" id="ARBA00022679"/>
    </source>
</evidence>
<proteinExistence type="predicted"/>
<reference evidence="4 5" key="1">
    <citation type="submission" date="2018-05" db="EMBL/GenBank/DDBJ databases">
        <title>Complete Genome Sequence of the Nonylphenol-Degrading Bacterium Sphingobium amiense DSM 16289T.</title>
        <authorList>
            <person name="Ootsuka M."/>
            <person name="Nishizawa T."/>
            <person name="Ohta H."/>
        </authorList>
    </citation>
    <scope>NUCLEOTIDE SEQUENCE [LARGE SCALE GENOMIC DNA]</scope>
    <source>
        <strain evidence="4 5">DSM 16289</strain>
    </source>
</reference>
<protein>
    <submittedName>
        <fullName evidence="4">Phosphoribosyltransferase</fullName>
    </submittedName>
</protein>
<organism evidence="4 5">
    <name type="scientific">Sphingobium amiense</name>
    <dbReference type="NCBI Taxonomy" id="135719"/>
    <lineage>
        <taxon>Bacteria</taxon>
        <taxon>Pseudomonadati</taxon>
        <taxon>Pseudomonadota</taxon>
        <taxon>Alphaproteobacteria</taxon>
        <taxon>Sphingomonadales</taxon>
        <taxon>Sphingomonadaceae</taxon>
        <taxon>Sphingobium</taxon>
    </lineage>
</organism>
<dbReference type="SUPFAM" id="SSF53271">
    <property type="entry name" value="PRTase-like"/>
    <property type="match status" value="1"/>
</dbReference>
<evidence type="ECO:0000256" key="1">
    <source>
        <dbReference type="ARBA" id="ARBA00022676"/>
    </source>
</evidence>